<reference evidence="6 7" key="1">
    <citation type="submission" date="2018-05" db="EMBL/GenBank/DDBJ databases">
        <title>Rhodohalobacter halophilus gen. nov., sp. nov., a moderately halophilic member of the family Balneolaceae.</title>
        <authorList>
            <person name="Liu Z.-W."/>
        </authorList>
    </citation>
    <scope>NUCLEOTIDE SEQUENCE [LARGE SCALE GENOMIC DNA]</scope>
    <source>
        <strain evidence="6 7">8A47</strain>
    </source>
</reference>
<keyword evidence="7" id="KW-1185">Reference proteome</keyword>
<feature type="domain" description="SMP-30/Gluconolactonase/LRE-like region" evidence="5">
    <location>
        <begin position="43"/>
        <end position="286"/>
    </location>
</feature>
<evidence type="ECO:0000256" key="1">
    <source>
        <dbReference type="ARBA" id="ARBA00022801"/>
    </source>
</evidence>
<dbReference type="PROSITE" id="PS51257">
    <property type="entry name" value="PROKAR_LIPOPROTEIN"/>
    <property type="match status" value="1"/>
</dbReference>
<dbReference type="InterPro" id="IPR051262">
    <property type="entry name" value="SMP-30/CGR1_Lactonase"/>
</dbReference>
<feature type="chain" id="PRO_5016325497" evidence="4">
    <location>
        <begin position="25"/>
        <end position="300"/>
    </location>
</feature>
<comment type="cofactor">
    <cofactor evidence="3">
        <name>Zn(2+)</name>
        <dbReference type="ChEBI" id="CHEBI:29105"/>
    </cofactor>
    <text evidence="3">Binds 1 divalent metal cation per subunit.</text>
</comment>
<evidence type="ECO:0000256" key="2">
    <source>
        <dbReference type="PIRSR" id="PIRSR605511-1"/>
    </source>
</evidence>
<dbReference type="SUPFAM" id="SSF63829">
    <property type="entry name" value="Calcium-dependent phosphotriesterase"/>
    <property type="match status" value="1"/>
</dbReference>
<feature type="binding site" evidence="3">
    <location>
        <position position="232"/>
    </location>
    <ligand>
        <name>a divalent metal cation</name>
        <dbReference type="ChEBI" id="CHEBI:60240"/>
    </ligand>
</feature>
<evidence type="ECO:0000256" key="3">
    <source>
        <dbReference type="PIRSR" id="PIRSR605511-2"/>
    </source>
</evidence>
<feature type="signal peptide" evidence="4">
    <location>
        <begin position="1"/>
        <end position="24"/>
    </location>
</feature>
<dbReference type="InterPro" id="IPR005511">
    <property type="entry name" value="SMP-30"/>
</dbReference>
<dbReference type="GO" id="GO:0046872">
    <property type="term" value="F:metal ion binding"/>
    <property type="evidence" value="ECO:0007669"/>
    <property type="project" value="UniProtKB-KW"/>
</dbReference>
<keyword evidence="3" id="KW-0479">Metal-binding</keyword>
<feature type="binding site" evidence="3">
    <location>
        <position position="181"/>
    </location>
    <ligand>
        <name>a divalent metal cation</name>
        <dbReference type="ChEBI" id="CHEBI:60240"/>
    </ligand>
</feature>
<evidence type="ECO:0000313" key="6">
    <source>
        <dbReference type="EMBL" id="PWN08011.1"/>
    </source>
</evidence>
<keyword evidence="3" id="KW-0862">Zinc</keyword>
<organism evidence="6 7">
    <name type="scientific">Rhodohalobacter mucosus</name>
    <dbReference type="NCBI Taxonomy" id="2079485"/>
    <lineage>
        <taxon>Bacteria</taxon>
        <taxon>Pseudomonadati</taxon>
        <taxon>Balneolota</taxon>
        <taxon>Balneolia</taxon>
        <taxon>Balneolales</taxon>
        <taxon>Balneolaceae</taxon>
        <taxon>Rhodohalobacter</taxon>
    </lineage>
</organism>
<dbReference type="RefSeq" id="WP_109644717.1">
    <property type="nucleotide sequence ID" value="NZ_QGGB01000002.1"/>
</dbReference>
<comment type="caution">
    <text evidence="6">The sequence shown here is derived from an EMBL/GenBank/DDBJ whole genome shotgun (WGS) entry which is preliminary data.</text>
</comment>
<gene>
    <name evidence="6" type="ORF">DDZ15_03085</name>
</gene>
<dbReference type="InterPro" id="IPR011042">
    <property type="entry name" value="6-blade_b-propeller_TolB-like"/>
</dbReference>
<dbReference type="Proteomes" id="UP000245533">
    <property type="component" value="Unassembled WGS sequence"/>
</dbReference>
<dbReference type="PANTHER" id="PTHR47572:SF4">
    <property type="entry name" value="LACTONASE DRP35"/>
    <property type="match status" value="1"/>
</dbReference>
<keyword evidence="4" id="KW-0732">Signal</keyword>
<protein>
    <submittedName>
        <fullName evidence="6">Gluconolactonase</fullName>
    </submittedName>
</protein>
<dbReference type="GO" id="GO:0016787">
    <property type="term" value="F:hydrolase activity"/>
    <property type="evidence" value="ECO:0007669"/>
    <property type="project" value="UniProtKB-KW"/>
</dbReference>
<dbReference type="AlphaFoldDB" id="A0A316TVZ0"/>
<proteinExistence type="predicted"/>
<dbReference type="Pfam" id="PF08450">
    <property type="entry name" value="SGL"/>
    <property type="match status" value="1"/>
</dbReference>
<evidence type="ECO:0000256" key="4">
    <source>
        <dbReference type="SAM" id="SignalP"/>
    </source>
</evidence>
<name>A0A316TVZ0_9BACT</name>
<evidence type="ECO:0000313" key="7">
    <source>
        <dbReference type="Proteomes" id="UP000245533"/>
    </source>
</evidence>
<accession>A0A316TVZ0</accession>
<keyword evidence="1" id="KW-0378">Hydrolase</keyword>
<evidence type="ECO:0000259" key="5">
    <source>
        <dbReference type="Pfam" id="PF08450"/>
    </source>
</evidence>
<dbReference type="PANTHER" id="PTHR47572">
    <property type="entry name" value="LIPOPROTEIN-RELATED"/>
    <property type="match status" value="1"/>
</dbReference>
<dbReference type="Gene3D" id="2.120.10.30">
    <property type="entry name" value="TolB, C-terminal domain"/>
    <property type="match status" value="1"/>
</dbReference>
<sequence length="300" mass="33227">MKPFSPSLLLFCSALILLTLLSCTQEFDPTAGEPEVVTEGFQFTEGPYWHSDGYLLFSDIPANRIYKWTPGNPESEVFLEPSGNSNGIDARPDGTLLLAQHAGMVSEVTDSLTTTPIASEYNGMRLNSPNDLTVRSDGLIYFTDPTFGVSDEEQELDFAGVYRINSDGSVELLYDRFRLPNGIAFSPDESYLYINDSDTGQILRFEVLDNGNIENPEPFANVGALAEMGGSDGMVTDTDGRLYTTGPNGLIIYDRDRNVIKRIPFDHQITNLAWGGDELRELYVTSPSAIYRIPMNTQGW</sequence>
<feature type="binding site" evidence="3">
    <location>
        <position position="45"/>
    </location>
    <ligand>
        <name>a divalent metal cation</name>
        <dbReference type="ChEBI" id="CHEBI:60240"/>
    </ligand>
</feature>
<feature type="active site" description="Proton donor/acceptor" evidence="2">
    <location>
        <position position="232"/>
    </location>
</feature>
<dbReference type="EMBL" id="QGGB01000002">
    <property type="protein sequence ID" value="PWN08011.1"/>
    <property type="molecule type" value="Genomic_DNA"/>
</dbReference>
<dbReference type="InterPro" id="IPR013658">
    <property type="entry name" value="SGL"/>
</dbReference>
<dbReference type="PRINTS" id="PR01790">
    <property type="entry name" value="SMP30FAMILY"/>
</dbReference>
<dbReference type="OrthoDB" id="241638at2"/>
<feature type="binding site" evidence="3">
    <location>
        <position position="130"/>
    </location>
    <ligand>
        <name>substrate</name>
    </ligand>
</feature>